<feature type="compositionally biased region" description="Acidic residues" evidence="1">
    <location>
        <begin position="147"/>
        <end position="163"/>
    </location>
</feature>
<dbReference type="OrthoDB" id="5389296at2759"/>
<name>A0A9Q8VBI0_9HYPO</name>
<gene>
    <name evidence="2" type="ORF">JDV02_006618</name>
</gene>
<feature type="compositionally biased region" description="Acidic residues" evidence="1">
    <location>
        <begin position="90"/>
        <end position="104"/>
    </location>
</feature>
<evidence type="ECO:0000256" key="1">
    <source>
        <dbReference type="SAM" id="MobiDB-lite"/>
    </source>
</evidence>
<feature type="compositionally biased region" description="Low complexity" evidence="1">
    <location>
        <begin position="38"/>
        <end position="52"/>
    </location>
</feature>
<dbReference type="AlphaFoldDB" id="A0A9Q8VBI0"/>
<proteinExistence type="predicted"/>
<dbReference type="GeneID" id="72068567"/>
<evidence type="ECO:0000313" key="2">
    <source>
        <dbReference type="EMBL" id="UNI20540.1"/>
    </source>
</evidence>
<feature type="compositionally biased region" description="Low complexity" evidence="1">
    <location>
        <begin position="199"/>
        <end position="209"/>
    </location>
</feature>
<dbReference type="RefSeq" id="XP_047844021.1">
    <property type="nucleotide sequence ID" value="XM_047988030.1"/>
</dbReference>
<feature type="compositionally biased region" description="Low complexity" evidence="1">
    <location>
        <begin position="164"/>
        <end position="181"/>
    </location>
</feature>
<feature type="region of interest" description="Disordered" evidence="1">
    <location>
        <begin position="1"/>
        <end position="318"/>
    </location>
</feature>
<keyword evidence="3" id="KW-1185">Reference proteome</keyword>
<sequence length="448" mass="48190">MHLPPSTPAPRRFLLAKRSTHRGGGTQPQTQPLPPPLALHQQQQQQQQQQTPGGPPSHSQFQSTPRFGPPSSLSSSSVLRPRTQRRALDIEDVVDVDDEEEDDRERDGDGGGGRAADALIPVEEDDSMVAPRDSIEVESEGTVSAPQDDDDDVMAQASEEDADAASLDAIVDVDSQQQQDDTMQESPQEGRQAKRRKLSLSPLPDSSPLTRHLEQGAASPEPLHETSPRAAGSEDMDLPDSADESKHSPSERTANRDRSRAFRDRAAAAVQQPVFRPAPRFFKPVADTDDDDDDGAATDGLPAAFTPQRRGGPRYVPDGLAAELQGWLSEVKGWEEEAHDTQGHADPGGGGRGSRRRQSPREFVVEEVRPGRRMHLVRARPRGDGGDPGDGTTAPSRRIILAGQGKLTGLARRALVAVGSAVAVGGPVWDVDIGGETWTVACDWSVVS</sequence>
<evidence type="ECO:0000313" key="3">
    <source>
        <dbReference type="Proteomes" id="UP000829364"/>
    </source>
</evidence>
<reference evidence="2" key="1">
    <citation type="submission" date="2021-11" db="EMBL/GenBank/DDBJ databases">
        <title>Purpureocillium_takamizusanense_genome.</title>
        <authorList>
            <person name="Nguyen N.-H."/>
        </authorList>
    </citation>
    <scope>NUCLEOTIDE SEQUENCE</scope>
    <source>
        <strain evidence="2">PT3</strain>
    </source>
</reference>
<dbReference type="Proteomes" id="UP000829364">
    <property type="component" value="Chromosome 6"/>
</dbReference>
<feature type="compositionally biased region" description="Basic and acidic residues" evidence="1">
    <location>
        <begin position="243"/>
        <end position="266"/>
    </location>
</feature>
<accession>A0A9Q8VBI0</accession>
<feature type="compositionally biased region" description="Acidic residues" evidence="1">
    <location>
        <begin position="287"/>
        <end position="296"/>
    </location>
</feature>
<protein>
    <submittedName>
        <fullName evidence="2">Uncharacterized protein</fullName>
    </submittedName>
</protein>
<organism evidence="2 3">
    <name type="scientific">Purpureocillium takamizusanense</name>
    <dbReference type="NCBI Taxonomy" id="2060973"/>
    <lineage>
        <taxon>Eukaryota</taxon>
        <taxon>Fungi</taxon>
        <taxon>Dikarya</taxon>
        <taxon>Ascomycota</taxon>
        <taxon>Pezizomycotina</taxon>
        <taxon>Sordariomycetes</taxon>
        <taxon>Hypocreomycetidae</taxon>
        <taxon>Hypocreales</taxon>
        <taxon>Ophiocordycipitaceae</taxon>
        <taxon>Purpureocillium</taxon>
    </lineage>
</organism>
<dbReference type="KEGG" id="ptkz:JDV02_006618"/>
<dbReference type="EMBL" id="CP086359">
    <property type="protein sequence ID" value="UNI20540.1"/>
    <property type="molecule type" value="Genomic_DNA"/>
</dbReference>
<feature type="region of interest" description="Disordered" evidence="1">
    <location>
        <begin position="335"/>
        <end position="362"/>
    </location>
</feature>